<feature type="compositionally biased region" description="Basic and acidic residues" evidence="13">
    <location>
        <begin position="968"/>
        <end position="980"/>
    </location>
</feature>
<dbReference type="InterPro" id="IPR018888">
    <property type="entry name" value="UPF0561"/>
</dbReference>
<keyword evidence="7 10" id="KW-0040">ANK repeat</keyword>
<protein>
    <recommendedName>
        <fullName evidence="1">phospholipase A2</fullName>
        <ecNumber evidence="1">3.1.1.4</ecNumber>
    </recommendedName>
</protein>
<keyword evidence="5 12" id="KW-0378">Hydrolase</keyword>
<evidence type="ECO:0000256" key="7">
    <source>
        <dbReference type="ARBA" id="ARBA00023043"/>
    </source>
</evidence>
<keyword evidence="17" id="KW-1185">Reference proteome</keyword>
<feature type="repeat" description="ANK" evidence="10">
    <location>
        <begin position="157"/>
        <end position="189"/>
    </location>
</feature>
<dbReference type="GO" id="GO:0005739">
    <property type="term" value="C:mitochondrion"/>
    <property type="evidence" value="ECO:0007669"/>
    <property type="project" value="TreeGrafter"/>
</dbReference>
<evidence type="ECO:0000256" key="3">
    <source>
        <dbReference type="ARBA" id="ARBA00022737"/>
    </source>
</evidence>
<evidence type="ECO:0000256" key="6">
    <source>
        <dbReference type="ARBA" id="ARBA00022833"/>
    </source>
</evidence>
<evidence type="ECO:0000313" key="17">
    <source>
        <dbReference type="Proteomes" id="UP000014500"/>
    </source>
</evidence>
<dbReference type="Gene3D" id="3.40.1090.10">
    <property type="entry name" value="Cytosolic phospholipase A2 catalytic domain"/>
    <property type="match status" value="1"/>
</dbReference>
<dbReference type="Gene3D" id="3.30.40.10">
    <property type="entry name" value="Zinc/RING finger domain, C3HC4 (zinc finger)"/>
    <property type="match status" value="1"/>
</dbReference>
<dbReference type="eggNOG" id="KOG0513">
    <property type="taxonomic scope" value="Eukaryota"/>
</dbReference>
<reference evidence="16" key="2">
    <citation type="submission" date="2015-02" db="UniProtKB">
        <authorList>
            <consortium name="EnsemblMetazoa"/>
        </authorList>
    </citation>
    <scope>IDENTIFICATION</scope>
</reference>
<dbReference type="eggNOG" id="KOG2932">
    <property type="taxonomic scope" value="Eukaryota"/>
</dbReference>
<dbReference type="STRING" id="126957.T1IP73"/>
<dbReference type="Gene3D" id="1.25.40.20">
    <property type="entry name" value="Ankyrin repeat-containing domain"/>
    <property type="match status" value="1"/>
</dbReference>
<keyword evidence="8 12" id="KW-0443">Lipid metabolism</keyword>
<evidence type="ECO:0000256" key="8">
    <source>
        <dbReference type="ARBA" id="ARBA00023098"/>
    </source>
</evidence>
<evidence type="ECO:0000256" key="10">
    <source>
        <dbReference type="PROSITE-ProRule" id="PRU00023"/>
    </source>
</evidence>
<dbReference type="EC" id="3.1.1.4" evidence="1"/>
<dbReference type="InterPro" id="IPR016035">
    <property type="entry name" value="Acyl_Trfase/lysoPLipase"/>
</dbReference>
<evidence type="ECO:0000256" key="11">
    <source>
        <dbReference type="PROSITE-ProRule" id="PRU00175"/>
    </source>
</evidence>
<keyword evidence="6" id="KW-0862">Zinc</keyword>
<dbReference type="GO" id="GO:0047499">
    <property type="term" value="F:calcium-independent phospholipase A2 activity"/>
    <property type="evidence" value="ECO:0007669"/>
    <property type="project" value="InterPro"/>
</dbReference>
<dbReference type="InterPro" id="IPR041042">
    <property type="entry name" value="Znf_Hakai"/>
</dbReference>
<feature type="compositionally biased region" description="Pro residues" evidence="13">
    <location>
        <begin position="1173"/>
        <end position="1185"/>
    </location>
</feature>
<evidence type="ECO:0000313" key="16">
    <source>
        <dbReference type="EnsemblMetazoa" id="SMAR002820-PA"/>
    </source>
</evidence>
<feature type="compositionally biased region" description="Basic residues" evidence="13">
    <location>
        <begin position="757"/>
        <end position="766"/>
    </location>
</feature>
<dbReference type="GO" id="GO:2000304">
    <property type="term" value="P:positive regulation of ceramide biosynthetic process"/>
    <property type="evidence" value="ECO:0007669"/>
    <property type="project" value="TreeGrafter"/>
</dbReference>
<name>T1IP73_STRMM</name>
<dbReference type="InterPro" id="IPR017907">
    <property type="entry name" value="Znf_RING_CS"/>
</dbReference>
<dbReference type="Pfam" id="PF01734">
    <property type="entry name" value="Patatin"/>
    <property type="match status" value="1"/>
</dbReference>
<feature type="compositionally biased region" description="Polar residues" evidence="13">
    <location>
        <begin position="1125"/>
        <end position="1146"/>
    </location>
</feature>
<dbReference type="PROSITE" id="PS50297">
    <property type="entry name" value="ANK_REP_REGION"/>
    <property type="match status" value="1"/>
</dbReference>
<dbReference type="CDD" id="cd07212">
    <property type="entry name" value="Pat_PNPLA9"/>
    <property type="match status" value="1"/>
</dbReference>
<feature type="region of interest" description="Disordered" evidence="13">
    <location>
        <begin position="1071"/>
        <end position="1225"/>
    </location>
</feature>
<evidence type="ECO:0000256" key="13">
    <source>
        <dbReference type="SAM" id="MobiDB-lite"/>
    </source>
</evidence>
<dbReference type="PhylomeDB" id="T1IP73"/>
<dbReference type="PROSITE" id="PS50089">
    <property type="entry name" value="ZF_RING_2"/>
    <property type="match status" value="1"/>
</dbReference>
<dbReference type="InterPro" id="IPR001841">
    <property type="entry name" value="Znf_RING"/>
</dbReference>
<feature type="compositionally biased region" description="Pro residues" evidence="13">
    <location>
        <begin position="1107"/>
        <end position="1121"/>
    </location>
</feature>
<feature type="region of interest" description="Disordered" evidence="13">
    <location>
        <begin position="934"/>
        <end position="1056"/>
    </location>
</feature>
<dbReference type="InterPro" id="IPR002110">
    <property type="entry name" value="Ankyrin_rpt"/>
</dbReference>
<dbReference type="Pfam" id="PF12796">
    <property type="entry name" value="Ank_2"/>
    <property type="match status" value="1"/>
</dbReference>
<feature type="short sequence motif" description="GXSXG" evidence="12">
    <location>
        <begin position="436"/>
        <end position="440"/>
    </location>
</feature>
<dbReference type="PROSITE" id="PS51635">
    <property type="entry name" value="PNPLA"/>
    <property type="match status" value="1"/>
</dbReference>
<dbReference type="GO" id="GO:0008270">
    <property type="term" value="F:zinc ion binding"/>
    <property type="evidence" value="ECO:0007669"/>
    <property type="project" value="UniProtKB-KW"/>
</dbReference>
<dbReference type="InterPro" id="IPR047148">
    <property type="entry name" value="PLPL9"/>
</dbReference>
<feature type="active site" description="Nucleophile" evidence="12">
    <location>
        <position position="438"/>
    </location>
</feature>
<feature type="domain" description="RING-type" evidence="14">
    <location>
        <begin position="854"/>
        <end position="890"/>
    </location>
</feature>
<evidence type="ECO:0000256" key="9">
    <source>
        <dbReference type="ARBA" id="ARBA00023422"/>
    </source>
</evidence>
<feature type="compositionally biased region" description="Polar residues" evidence="13">
    <location>
        <begin position="1163"/>
        <end position="1172"/>
    </location>
</feature>
<evidence type="ECO:0000256" key="5">
    <source>
        <dbReference type="ARBA" id="ARBA00022801"/>
    </source>
</evidence>
<keyword evidence="12" id="KW-0442">Lipid degradation</keyword>
<evidence type="ECO:0000259" key="14">
    <source>
        <dbReference type="PROSITE" id="PS50089"/>
    </source>
</evidence>
<feature type="short sequence motif" description="DGA/G" evidence="12">
    <location>
        <begin position="569"/>
        <end position="571"/>
    </location>
</feature>
<dbReference type="SUPFAM" id="SSF48403">
    <property type="entry name" value="Ankyrin repeat"/>
    <property type="match status" value="1"/>
</dbReference>
<dbReference type="PROSITE" id="PS50088">
    <property type="entry name" value="ANK_REPEAT"/>
    <property type="match status" value="2"/>
</dbReference>
<comment type="catalytic activity">
    <reaction evidence="9">
        <text>a 1,2-diacyl-sn-glycero-3-phosphocholine + H2O = a 1-acyl-sn-glycero-3-phosphocholine + a fatty acid + H(+)</text>
        <dbReference type="Rhea" id="RHEA:15801"/>
        <dbReference type="ChEBI" id="CHEBI:15377"/>
        <dbReference type="ChEBI" id="CHEBI:15378"/>
        <dbReference type="ChEBI" id="CHEBI:28868"/>
        <dbReference type="ChEBI" id="CHEBI:57643"/>
        <dbReference type="ChEBI" id="CHEBI:58168"/>
        <dbReference type="EC" id="3.1.1.4"/>
    </reaction>
    <physiologicalReaction direction="left-to-right" evidence="9">
        <dbReference type="Rhea" id="RHEA:15802"/>
    </physiologicalReaction>
</comment>
<feature type="repeat" description="ANK" evidence="10">
    <location>
        <begin position="223"/>
        <end position="255"/>
    </location>
</feature>
<dbReference type="HOGENOM" id="CLU_253740_0_0_1"/>
<evidence type="ECO:0000256" key="1">
    <source>
        <dbReference type="ARBA" id="ARBA00013278"/>
    </source>
</evidence>
<feature type="short sequence motif" description="GXGXXG" evidence="12">
    <location>
        <begin position="404"/>
        <end position="409"/>
    </location>
</feature>
<evidence type="ECO:0000256" key="12">
    <source>
        <dbReference type="PROSITE-ProRule" id="PRU01161"/>
    </source>
</evidence>
<accession>T1IP73</accession>
<feature type="compositionally biased region" description="Basic and acidic residues" evidence="13">
    <location>
        <begin position="776"/>
        <end position="794"/>
    </location>
</feature>
<dbReference type="Gene3D" id="6.10.140.2210">
    <property type="match status" value="1"/>
</dbReference>
<dbReference type="GO" id="GO:0052816">
    <property type="term" value="F:long-chain fatty acyl-CoA hydrolase activity"/>
    <property type="evidence" value="ECO:0007669"/>
    <property type="project" value="TreeGrafter"/>
</dbReference>
<dbReference type="Pfam" id="PF10573">
    <property type="entry name" value="UPF0561"/>
    <property type="match status" value="1"/>
</dbReference>
<dbReference type="EnsemblMetazoa" id="SMAR002820-RA">
    <property type="protein sequence ID" value="SMAR002820-PA"/>
    <property type="gene ID" value="SMAR002820"/>
</dbReference>
<feature type="compositionally biased region" description="Pro residues" evidence="13">
    <location>
        <begin position="1147"/>
        <end position="1162"/>
    </location>
</feature>
<feature type="domain" description="PNPLA" evidence="15">
    <location>
        <begin position="400"/>
        <end position="582"/>
    </location>
</feature>
<evidence type="ECO:0000256" key="4">
    <source>
        <dbReference type="ARBA" id="ARBA00022771"/>
    </source>
</evidence>
<dbReference type="InterPro" id="IPR040380">
    <property type="entry name" value="HAKAI-like_RING-HC"/>
</dbReference>
<organism evidence="16 17">
    <name type="scientific">Strigamia maritima</name>
    <name type="common">European centipede</name>
    <name type="synonym">Geophilus maritimus</name>
    <dbReference type="NCBI Taxonomy" id="126957"/>
    <lineage>
        <taxon>Eukaryota</taxon>
        <taxon>Metazoa</taxon>
        <taxon>Ecdysozoa</taxon>
        <taxon>Arthropoda</taxon>
        <taxon>Myriapoda</taxon>
        <taxon>Chilopoda</taxon>
        <taxon>Pleurostigmophora</taxon>
        <taxon>Geophilomorpha</taxon>
        <taxon>Linotaeniidae</taxon>
        <taxon>Strigamia</taxon>
    </lineage>
</organism>
<proteinExistence type="predicted"/>
<dbReference type="Pfam" id="PF18408">
    <property type="entry name" value="zf_Hakai"/>
    <property type="match status" value="1"/>
</dbReference>
<dbReference type="PROSITE" id="PS00518">
    <property type="entry name" value="ZF_RING_1"/>
    <property type="match status" value="1"/>
</dbReference>
<feature type="compositionally biased region" description="Polar residues" evidence="13">
    <location>
        <begin position="1077"/>
        <end position="1089"/>
    </location>
</feature>
<reference evidence="17" key="1">
    <citation type="submission" date="2011-05" db="EMBL/GenBank/DDBJ databases">
        <authorList>
            <person name="Richards S.R."/>
            <person name="Qu J."/>
            <person name="Jiang H."/>
            <person name="Jhangiani S.N."/>
            <person name="Agravi P."/>
            <person name="Goodspeed R."/>
            <person name="Gross S."/>
            <person name="Mandapat C."/>
            <person name="Jackson L."/>
            <person name="Mathew T."/>
            <person name="Pu L."/>
            <person name="Thornton R."/>
            <person name="Saada N."/>
            <person name="Wilczek-Boney K.B."/>
            <person name="Lee S."/>
            <person name="Kovar C."/>
            <person name="Wu Y."/>
            <person name="Scherer S.E."/>
            <person name="Worley K.C."/>
            <person name="Muzny D.M."/>
            <person name="Gibbs R."/>
        </authorList>
    </citation>
    <scope>NUCLEOTIDE SEQUENCE</scope>
    <source>
        <strain evidence="17">Brora</strain>
    </source>
</reference>
<feature type="region of interest" description="Disordered" evidence="13">
    <location>
        <begin position="757"/>
        <end position="794"/>
    </location>
</feature>
<dbReference type="SUPFAM" id="SSF52151">
    <property type="entry name" value="FabD/lysophospholipase-like"/>
    <property type="match status" value="1"/>
</dbReference>
<evidence type="ECO:0000256" key="2">
    <source>
        <dbReference type="ARBA" id="ARBA00022723"/>
    </source>
</evidence>
<dbReference type="EMBL" id="JH431250">
    <property type="status" value="NOT_ANNOTATED_CDS"/>
    <property type="molecule type" value="Genomic_DNA"/>
</dbReference>
<evidence type="ECO:0000259" key="15">
    <source>
        <dbReference type="PROSITE" id="PS51635"/>
    </source>
</evidence>
<dbReference type="CDD" id="cd16508">
    <property type="entry name" value="RING-HC_HAKAI-like"/>
    <property type="match status" value="1"/>
</dbReference>
<sequence length="1410" mass="156507">MAKLFGSVLGNIAGSLLRTLSDGVSTDTVLEVKTDTYIRQAVHCREEGLVIYGPLDGVYDIVLHKDYQSSLSMAYSLFRSETIIDVESKFMIYKQALLPLLACCSYLCTKDMLQKFCEVLKEHPTWSAVHMAAHLGFVDSFKLDGLASQINDTAWETGETALLVALRSEQYKVVHTLLALNVDTNKMDINGNTAVHAAAITNKDVIQSITVKSGQLINHRNKDGHTPLHLACVADKPDCVKALMSAGADVNVTGTYEFPIHTALQVSSTRPTIISIFQGGNISLIHAIIIFGGDVDILNNKGECPRHLAATSKLPQKDHALYILNSVGAKRCNRVIPNSCNDGCKPDGSYYGQPLESKNPMKTYPNNTFDEILASATMIAALSRRRHDSETGNRNRGRLLCLDGGGIRGLILIQMLIGIEEMIGKPVMNLFDWMSGTSTGGILTLALATGKTVRETQRLYFRLKDKVFMGHRPYPSEPLELFLQKELGCETKMSDIIFPRVIVTGVLADRHPAELHIFRNYPSPSAILGIEDKSGYQPPPRPEDQLVWRAARASGAAPTYFRASGRFVDGGLIANNPTLDALTEIYQYNAALRATGEEHKITELECVVSLGTGRCPTVSVNTIDVFRPESIWDAARMAMGVSALANLLIDQATAADGRVVERARAWCSTIGIPFFRLNAPISKDVPLDETDDAELVKMLWETMVYIQSKQRELQDLARLLENISFLFQELELDFENNEKAGTTQSLPVRKNISIKLKGKGRGKGRGKTAATGSRSAKRENASAKKEKEPPVEENDENKITKFEMEDDISKLEAPTFTTIDRGPPEPMHRNTKLRWDHKVHLIGEKVVNPMLHCCEKCKLPILIYGRMIPCKHVFCLACAKKSGSSCPRCKDKVQRVENTGLGTVYMCTYGGSRHGNNGCRRTYLSQRDLQAHINHRHSRSTSHHHDTPNQTIHHSTPSAPTTHSTHSTRTDPREAVRAANHDSVSLRTTSHHTPVHSHPPPPLLPHLPDTSILPPPLQTTYHRDENHPLSGRAHITFTQPPSATGQPPSAHGYASPIPVVSARSNLITVPIQDDANLPTSYRSSHQGTGNYHHPPPPQQTGVSYLQHPPPQHPYNHPPPNHLPVSYSTNQTNQTPLVYGNTSQVFSQPPPTHFPPPLLPPPAQNASGPSMFTSPPPGPIHHPPPAQLQQYGSRPRFSPSGQPVFEDSHLNSPPYSGRPWGRGPPPMHPISKGVNIAWDFGILISVLSRQNRIFTLVNTVARNVISVIMDDKCASRLNMDHGFVRSIRRNQIDRDNYDKEKKQAERTKKPISNRLSSGRPKKPDAEIYKPPNRGQRQLKSNILPVKKPIFILILDNQDGTEEDLCIYQVRMYSDLQKESEEFAMKCGLCQPFVPVLYSKLEDLYEKYKKET</sequence>
<feature type="active site" description="Proton acceptor" evidence="12">
    <location>
        <position position="569"/>
    </location>
</feature>
<feature type="compositionally biased region" description="Basic and acidic residues" evidence="13">
    <location>
        <begin position="1293"/>
        <end position="1307"/>
    </location>
</feature>
<keyword evidence="4 11" id="KW-0863">Zinc-finger</keyword>
<dbReference type="PANTHER" id="PTHR24139">
    <property type="entry name" value="CALCIUM-INDEPENDENT PHOSPHOLIPASE A2"/>
    <property type="match status" value="1"/>
</dbReference>
<dbReference type="InterPro" id="IPR002641">
    <property type="entry name" value="PNPLA_dom"/>
</dbReference>
<dbReference type="SMART" id="SM00248">
    <property type="entry name" value="ANK"/>
    <property type="match status" value="4"/>
</dbReference>
<keyword evidence="2" id="KW-0479">Metal-binding</keyword>
<feature type="region of interest" description="Disordered" evidence="13">
    <location>
        <begin position="1293"/>
        <end position="1325"/>
    </location>
</feature>
<keyword evidence="3" id="KW-0677">Repeat</keyword>
<dbReference type="InterPro" id="IPR036770">
    <property type="entry name" value="Ankyrin_rpt-contain_sf"/>
</dbReference>
<dbReference type="PANTHER" id="PTHR24139:SF34">
    <property type="entry name" value="85_88 KDA CALCIUM-INDEPENDENT PHOSPHOLIPASE A2"/>
    <property type="match status" value="1"/>
</dbReference>
<feature type="compositionally biased region" description="Polar residues" evidence="13">
    <location>
        <begin position="1036"/>
        <end position="1047"/>
    </location>
</feature>
<dbReference type="SUPFAM" id="SSF57850">
    <property type="entry name" value="RING/U-box"/>
    <property type="match status" value="1"/>
</dbReference>
<feature type="compositionally biased region" description="Low complexity" evidence="13">
    <location>
        <begin position="951"/>
        <end position="967"/>
    </location>
</feature>
<dbReference type="GO" id="GO:0016042">
    <property type="term" value="P:lipid catabolic process"/>
    <property type="evidence" value="ECO:0007669"/>
    <property type="project" value="UniProtKB-UniRule"/>
</dbReference>
<dbReference type="Proteomes" id="UP000014500">
    <property type="component" value="Unassembled WGS sequence"/>
</dbReference>
<dbReference type="InterPro" id="IPR013083">
    <property type="entry name" value="Znf_RING/FYVE/PHD"/>
</dbReference>